<proteinExistence type="predicted"/>
<evidence type="ECO:0000256" key="2">
    <source>
        <dbReference type="SAM" id="MobiDB-lite"/>
    </source>
</evidence>
<protein>
    <recommendedName>
        <fullName evidence="3">Azaphilone pigments biosynthesis cluster protein L N-terminal domain-containing protein</fullName>
    </recommendedName>
</protein>
<keyword evidence="5" id="KW-1185">Reference proteome</keyword>
<feature type="coiled-coil region" evidence="1">
    <location>
        <begin position="244"/>
        <end position="278"/>
    </location>
</feature>
<feature type="region of interest" description="Disordered" evidence="2">
    <location>
        <begin position="221"/>
        <end position="240"/>
    </location>
</feature>
<dbReference type="GeneID" id="73325603"/>
<sequence>MAEAVGLASGVLTLASFAFKSSVSLYSTVKGYKYHPKRVRDLVQEAKDLSEVLSLLTDTVHAAADLDLSVLELPLRRCGEACKEFEHELARCSSRSGGDRTSFRDWVKLQYMGDGIDEFTHLLAGYKSTIHIALADANLRQSTVTAEGLEKYQTMIKTATDDLEARLESIDEKLAVVFERTVTATDSDAKDLQRIREERSSTQKCLEVCAQLADHIDRIQLQPATGPNTPSSVDANPYPNRVTNESLQACKERLSQTVNNLEKHMEDLMNRLIEKSAAKMSSKPDFEELSRLREEWTTARQCLDICSSAESHVKENISIIDNYAAGDDTVQFLVSTNGKTIHGWRPSERSFTPEGVKRY</sequence>
<organism evidence="4 5">
    <name type="scientific">Colletotrichum spaethianum</name>
    <dbReference type="NCBI Taxonomy" id="700344"/>
    <lineage>
        <taxon>Eukaryota</taxon>
        <taxon>Fungi</taxon>
        <taxon>Dikarya</taxon>
        <taxon>Ascomycota</taxon>
        <taxon>Pezizomycotina</taxon>
        <taxon>Sordariomycetes</taxon>
        <taxon>Hypocreomycetidae</taxon>
        <taxon>Glomerellales</taxon>
        <taxon>Glomerellaceae</taxon>
        <taxon>Colletotrichum</taxon>
        <taxon>Colletotrichum spaethianum species complex</taxon>
    </lineage>
</organism>
<dbReference type="AlphaFoldDB" id="A0AA37LEQ6"/>
<reference evidence="4 5" key="1">
    <citation type="submission" date="2022-03" db="EMBL/GenBank/DDBJ databases">
        <title>Genome data of Colletotrichum spp.</title>
        <authorList>
            <person name="Utami Y.D."/>
            <person name="Hiruma K."/>
        </authorList>
    </citation>
    <scope>NUCLEOTIDE SEQUENCE [LARGE SCALE GENOMIC DNA]</scope>
    <source>
        <strain evidence="4 5">MAFF 239500</strain>
    </source>
</reference>
<evidence type="ECO:0000259" key="3">
    <source>
        <dbReference type="Pfam" id="PF17111"/>
    </source>
</evidence>
<gene>
    <name evidence="4" type="ORF">ColSpa_04801</name>
</gene>
<accession>A0AA37LEQ6</accession>
<evidence type="ECO:0000256" key="1">
    <source>
        <dbReference type="SAM" id="Coils"/>
    </source>
</evidence>
<dbReference type="InterPro" id="IPR031348">
    <property type="entry name" value="PigL_N"/>
</dbReference>
<name>A0AA37LEQ6_9PEZI</name>
<dbReference type="Pfam" id="PF17111">
    <property type="entry name" value="PigL_N"/>
    <property type="match status" value="2"/>
</dbReference>
<comment type="caution">
    <text evidence="4">The sequence shown here is derived from an EMBL/GenBank/DDBJ whole genome shotgun (WGS) entry which is preliminary data.</text>
</comment>
<dbReference type="Proteomes" id="UP001055115">
    <property type="component" value="Unassembled WGS sequence"/>
</dbReference>
<feature type="domain" description="Azaphilone pigments biosynthesis cluster protein L N-terminal" evidence="3">
    <location>
        <begin position="241"/>
        <end position="306"/>
    </location>
</feature>
<evidence type="ECO:0000313" key="4">
    <source>
        <dbReference type="EMBL" id="GKT44620.1"/>
    </source>
</evidence>
<dbReference type="EMBL" id="BQXU01000010">
    <property type="protein sequence ID" value="GKT44620.1"/>
    <property type="molecule type" value="Genomic_DNA"/>
</dbReference>
<feature type="domain" description="Azaphilone pigments biosynthesis cluster protein L N-terminal" evidence="3">
    <location>
        <begin position="2"/>
        <end position="210"/>
    </location>
</feature>
<evidence type="ECO:0000313" key="5">
    <source>
        <dbReference type="Proteomes" id="UP001055115"/>
    </source>
</evidence>
<keyword evidence="1" id="KW-0175">Coiled coil</keyword>
<feature type="compositionally biased region" description="Polar residues" evidence="2">
    <location>
        <begin position="222"/>
        <end position="234"/>
    </location>
</feature>
<dbReference type="RefSeq" id="XP_049126970.1">
    <property type="nucleotide sequence ID" value="XM_049271013.1"/>
</dbReference>